<dbReference type="EMBL" id="CAUJNA010003660">
    <property type="protein sequence ID" value="CAJ1407117.1"/>
    <property type="molecule type" value="Genomic_DNA"/>
</dbReference>
<sequence length="330" mass="38495">MRRARRAPKLLRGETWDALLLYSDLDQSQILSRLAKRKRKGEEEPMLQEWPEFISHRWGTLDDESHNRLEDVLTRLEGLFPQWSLQGGWLGQNVWIVKPGTNSKGSGIECMRSLPQLLQHCERMPNRIVQKYIERPLLLFSGRKFDIRQWVLVRSVRPLKVFLFSECYLRLCNGMYDLGDLQDRERHISNWQVNKHGKNVVEGAVVSLQDFKAELSELTGCEDYWESELLPQLKHIVIEVLRSAESRLEQRAESFELLGFDVMVDEAMKMWLLEVNLSPGCEGRTNFLERMLSRMSHRLIEVAVLGQEEPDGDRGWHFRGQLLAENPGQA</sequence>
<evidence type="ECO:0000256" key="1">
    <source>
        <dbReference type="ARBA" id="ARBA00004496"/>
    </source>
</evidence>
<dbReference type="GO" id="GO:0005524">
    <property type="term" value="F:ATP binding"/>
    <property type="evidence" value="ECO:0007669"/>
    <property type="project" value="UniProtKB-KW"/>
</dbReference>
<evidence type="ECO:0000256" key="3">
    <source>
        <dbReference type="ARBA" id="ARBA00022598"/>
    </source>
</evidence>
<evidence type="ECO:0000313" key="7">
    <source>
        <dbReference type="Proteomes" id="UP001178507"/>
    </source>
</evidence>
<keyword evidence="7" id="KW-1185">Reference proteome</keyword>
<dbReference type="Proteomes" id="UP001178507">
    <property type="component" value="Unassembled WGS sequence"/>
</dbReference>
<dbReference type="SUPFAM" id="SSF56059">
    <property type="entry name" value="Glutathione synthetase ATP-binding domain-like"/>
    <property type="match status" value="1"/>
</dbReference>
<dbReference type="PANTHER" id="PTHR45870:SF2">
    <property type="entry name" value="TUBULIN MONOGLYCYLASE TTLL3"/>
    <property type="match status" value="1"/>
</dbReference>
<evidence type="ECO:0000256" key="4">
    <source>
        <dbReference type="ARBA" id="ARBA00022741"/>
    </source>
</evidence>
<evidence type="ECO:0000313" key="6">
    <source>
        <dbReference type="EMBL" id="CAJ1407117.1"/>
    </source>
</evidence>
<organism evidence="6 7">
    <name type="scientific">Effrenium voratum</name>
    <dbReference type="NCBI Taxonomy" id="2562239"/>
    <lineage>
        <taxon>Eukaryota</taxon>
        <taxon>Sar</taxon>
        <taxon>Alveolata</taxon>
        <taxon>Dinophyceae</taxon>
        <taxon>Suessiales</taxon>
        <taxon>Symbiodiniaceae</taxon>
        <taxon>Effrenium</taxon>
    </lineage>
</organism>
<comment type="caution">
    <text evidence="6">The sequence shown here is derived from an EMBL/GenBank/DDBJ whole genome shotgun (WGS) entry which is preliminary data.</text>
</comment>
<keyword evidence="3" id="KW-0436">Ligase</keyword>
<dbReference type="PROSITE" id="PS51221">
    <property type="entry name" value="TTL"/>
    <property type="match status" value="1"/>
</dbReference>
<accession>A0AA36JIZ8</accession>
<dbReference type="AlphaFoldDB" id="A0AA36JIZ8"/>
<dbReference type="InterPro" id="IPR051437">
    <property type="entry name" value="TTLL_monoglycylase"/>
</dbReference>
<evidence type="ECO:0008006" key="8">
    <source>
        <dbReference type="Google" id="ProtNLM"/>
    </source>
</evidence>
<dbReference type="GO" id="GO:0005737">
    <property type="term" value="C:cytoplasm"/>
    <property type="evidence" value="ECO:0007669"/>
    <property type="project" value="UniProtKB-SubCell"/>
</dbReference>
<keyword evidence="5" id="KW-0067">ATP-binding</keyword>
<dbReference type="PANTHER" id="PTHR45870">
    <property type="entry name" value="TUBULIN MONOGLYCYLASE TTLL3"/>
    <property type="match status" value="1"/>
</dbReference>
<evidence type="ECO:0000256" key="2">
    <source>
        <dbReference type="ARBA" id="ARBA00022490"/>
    </source>
</evidence>
<proteinExistence type="predicted"/>
<gene>
    <name evidence="6" type="ORF">EVOR1521_LOCUS28898</name>
</gene>
<protein>
    <recommendedName>
        <fullName evidence="8">Tubulin-tyrosine ligase</fullName>
    </recommendedName>
</protein>
<dbReference type="Pfam" id="PF03133">
    <property type="entry name" value="TTL"/>
    <property type="match status" value="1"/>
</dbReference>
<reference evidence="6" key="1">
    <citation type="submission" date="2023-08" db="EMBL/GenBank/DDBJ databases">
        <authorList>
            <person name="Chen Y."/>
            <person name="Shah S."/>
            <person name="Dougan E. K."/>
            <person name="Thang M."/>
            <person name="Chan C."/>
        </authorList>
    </citation>
    <scope>NUCLEOTIDE SEQUENCE</scope>
</reference>
<name>A0AA36JIZ8_9DINO</name>
<keyword evidence="4" id="KW-0547">Nucleotide-binding</keyword>
<dbReference type="GO" id="GO:0070736">
    <property type="term" value="F:protein-glycine ligase activity, initiating"/>
    <property type="evidence" value="ECO:0007669"/>
    <property type="project" value="TreeGrafter"/>
</dbReference>
<dbReference type="Gene3D" id="3.30.470.20">
    <property type="entry name" value="ATP-grasp fold, B domain"/>
    <property type="match status" value="1"/>
</dbReference>
<keyword evidence="2" id="KW-0963">Cytoplasm</keyword>
<comment type="subcellular location">
    <subcellularLocation>
        <location evidence="1">Cytoplasm</location>
    </subcellularLocation>
</comment>
<dbReference type="InterPro" id="IPR004344">
    <property type="entry name" value="TTL/TTLL_fam"/>
</dbReference>
<dbReference type="GO" id="GO:0015630">
    <property type="term" value="C:microtubule cytoskeleton"/>
    <property type="evidence" value="ECO:0007669"/>
    <property type="project" value="TreeGrafter"/>
</dbReference>
<evidence type="ECO:0000256" key="5">
    <source>
        <dbReference type="ARBA" id="ARBA00022840"/>
    </source>
</evidence>